<dbReference type="OrthoDB" id="2679067at2759"/>
<comment type="caution">
    <text evidence="1">The sequence shown here is derived from an EMBL/GenBank/DDBJ whole genome shotgun (WGS) entry which is preliminary data.</text>
</comment>
<name>A0A1J8R2V2_9AGAM</name>
<evidence type="ECO:0000313" key="1">
    <source>
        <dbReference type="EMBL" id="OJA18228.1"/>
    </source>
</evidence>
<gene>
    <name evidence="1" type="ORF">AZE42_13648</name>
</gene>
<protein>
    <recommendedName>
        <fullName evidence="3">HTH psq-type domain-containing protein</fullName>
    </recommendedName>
</protein>
<dbReference type="EMBL" id="LVVM01001579">
    <property type="protein sequence ID" value="OJA18228.1"/>
    <property type="molecule type" value="Genomic_DNA"/>
</dbReference>
<sequence length="103" mass="11658">MRRRRGKLAAFTEPKCESRIQAALADVANGIHKNITLSAKAYNVARQTLADREKGLHISRSDFAKSQQLLKPSEEEAVEDWLAHQFGAARPLHPRYLRARVSH</sequence>
<evidence type="ECO:0000313" key="2">
    <source>
        <dbReference type="Proteomes" id="UP000183567"/>
    </source>
</evidence>
<proteinExistence type="predicted"/>
<keyword evidence="2" id="KW-1185">Reference proteome</keyword>
<evidence type="ECO:0008006" key="3">
    <source>
        <dbReference type="Google" id="ProtNLM"/>
    </source>
</evidence>
<reference evidence="1 2" key="1">
    <citation type="submission" date="2016-03" db="EMBL/GenBank/DDBJ databases">
        <title>Comparative genomics of the ectomycorrhizal sister species Rhizopogon vinicolor and Rhizopogon vesiculosus (Basidiomycota: Boletales) reveals a divergence of the mating type B locus.</title>
        <authorList>
            <person name="Mujic A.B."/>
            <person name="Kuo A."/>
            <person name="Tritt A."/>
            <person name="Lipzen A."/>
            <person name="Chen C."/>
            <person name="Johnson J."/>
            <person name="Sharma A."/>
            <person name="Barry K."/>
            <person name="Grigoriev I.V."/>
            <person name="Spatafora J.W."/>
        </authorList>
    </citation>
    <scope>NUCLEOTIDE SEQUENCE [LARGE SCALE GENOMIC DNA]</scope>
    <source>
        <strain evidence="1 2">AM-OR11-056</strain>
    </source>
</reference>
<accession>A0A1J8R2V2</accession>
<dbReference type="AlphaFoldDB" id="A0A1J8R2V2"/>
<dbReference type="Proteomes" id="UP000183567">
    <property type="component" value="Unassembled WGS sequence"/>
</dbReference>
<organism evidence="1 2">
    <name type="scientific">Rhizopogon vesiculosus</name>
    <dbReference type="NCBI Taxonomy" id="180088"/>
    <lineage>
        <taxon>Eukaryota</taxon>
        <taxon>Fungi</taxon>
        <taxon>Dikarya</taxon>
        <taxon>Basidiomycota</taxon>
        <taxon>Agaricomycotina</taxon>
        <taxon>Agaricomycetes</taxon>
        <taxon>Agaricomycetidae</taxon>
        <taxon>Boletales</taxon>
        <taxon>Suillineae</taxon>
        <taxon>Rhizopogonaceae</taxon>
        <taxon>Rhizopogon</taxon>
    </lineage>
</organism>